<evidence type="ECO:0000259" key="4">
    <source>
        <dbReference type="PROSITE" id="PS50995"/>
    </source>
</evidence>
<dbReference type="PROSITE" id="PS50995">
    <property type="entry name" value="HTH_MARR_2"/>
    <property type="match status" value="1"/>
</dbReference>
<dbReference type="SMART" id="SM00347">
    <property type="entry name" value="HTH_MARR"/>
    <property type="match status" value="1"/>
</dbReference>
<evidence type="ECO:0000313" key="5">
    <source>
        <dbReference type="EMBL" id="OTP14454.1"/>
    </source>
</evidence>
<dbReference type="InterPro" id="IPR036390">
    <property type="entry name" value="WH_DNA-bd_sf"/>
</dbReference>
<gene>
    <name evidence="6" type="ORF">A5888_002283</name>
    <name evidence="5" type="ORF">A5888_002555</name>
</gene>
<evidence type="ECO:0000313" key="7">
    <source>
        <dbReference type="Proteomes" id="UP000195141"/>
    </source>
</evidence>
<keyword evidence="7" id="KW-1185">Reference proteome</keyword>
<name>A0A242K5M9_9ENTE</name>
<dbReference type="EMBL" id="CP147247">
    <property type="protein sequence ID" value="WYJ90526.1"/>
    <property type="molecule type" value="Genomic_DNA"/>
</dbReference>
<dbReference type="InterPro" id="IPR000835">
    <property type="entry name" value="HTH_MarR-typ"/>
</dbReference>
<dbReference type="Proteomes" id="UP000195141">
    <property type="component" value="Chromosome"/>
</dbReference>
<dbReference type="GO" id="GO:0003677">
    <property type="term" value="F:DNA binding"/>
    <property type="evidence" value="ECO:0007669"/>
    <property type="project" value="UniProtKB-KW"/>
</dbReference>
<dbReference type="EMBL" id="NGMM01000004">
    <property type="protein sequence ID" value="OTP14454.1"/>
    <property type="molecule type" value="Genomic_DNA"/>
</dbReference>
<dbReference type="AlphaFoldDB" id="A0A242K5M9"/>
<dbReference type="GO" id="GO:0003700">
    <property type="term" value="F:DNA-binding transcription factor activity"/>
    <property type="evidence" value="ECO:0007669"/>
    <property type="project" value="InterPro"/>
</dbReference>
<evidence type="ECO:0000256" key="1">
    <source>
        <dbReference type="ARBA" id="ARBA00023015"/>
    </source>
</evidence>
<evidence type="ECO:0000256" key="2">
    <source>
        <dbReference type="ARBA" id="ARBA00023125"/>
    </source>
</evidence>
<dbReference type="Pfam" id="PF12802">
    <property type="entry name" value="MarR_2"/>
    <property type="match status" value="1"/>
</dbReference>
<reference evidence="5" key="1">
    <citation type="submission" date="2017-05" db="EMBL/GenBank/DDBJ databases">
        <title>The Genome Sequence of Enterococcus sp. 9E7_DIV0242.</title>
        <authorList>
            <consortium name="The Broad Institute Genomics Platform"/>
            <consortium name="The Broad Institute Genomic Center for Infectious Diseases"/>
            <person name="Earl A."/>
            <person name="Manson A."/>
            <person name="Schwartman J."/>
            <person name="Gilmore M."/>
            <person name="Abouelleil A."/>
            <person name="Cao P."/>
            <person name="Chapman S."/>
            <person name="Cusick C."/>
            <person name="Shea T."/>
            <person name="Young S."/>
            <person name="Neafsey D."/>
            <person name="Nusbaum C."/>
            <person name="Birren B."/>
        </authorList>
    </citation>
    <scope>NUCLEOTIDE SEQUENCE [LARGE SCALE GENOMIC DNA]</scope>
    <source>
        <strain evidence="5">9E7_DIV0242</strain>
    </source>
</reference>
<evidence type="ECO:0000313" key="6">
    <source>
        <dbReference type="EMBL" id="WYJ90526.1"/>
    </source>
</evidence>
<dbReference type="RefSeq" id="WP_249274499.1">
    <property type="nucleotide sequence ID" value="NZ_CP147247.1"/>
</dbReference>
<sequence>MKFGMTDSLLEQLYSINNLQQEYIQKRLKKVGLTTQQARTLNYVAANSGTIQKNLGIYLGKQDATVTNLLKTLEKQEYITRKIPDDNERQKRLYLTAKGTAIVKEVQAIFIGLEENLSLLLPPAEKTELMQSLKNISQQFPE</sequence>
<keyword evidence="2" id="KW-0238">DNA-binding</keyword>
<proteinExistence type="predicted"/>
<protein>
    <recommendedName>
        <fullName evidence="4">HTH marR-type domain-containing protein</fullName>
    </recommendedName>
</protein>
<keyword evidence="1" id="KW-0805">Transcription regulation</keyword>
<reference evidence="6" key="2">
    <citation type="submission" date="2017-05" db="EMBL/GenBank/DDBJ databases">
        <authorList>
            <consortium name="The Broad Institute Genomics Platform"/>
            <consortium name="The Broad Institute Genomic Center for Infectious Diseases"/>
            <person name="Earl A."/>
            <person name="Manson A."/>
            <person name="Schwartman J."/>
            <person name="Gilmore M."/>
            <person name="Abouelleil A."/>
            <person name="Cao P."/>
            <person name="Chapman S."/>
            <person name="Cusick C."/>
            <person name="Shea T."/>
            <person name="Young S."/>
            <person name="Neafsey D."/>
            <person name="Nusbaum C."/>
            <person name="Birren B."/>
        </authorList>
    </citation>
    <scope>NUCLEOTIDE SEQUENCE</scope>
    <source>
        <strain evidence="6">9E7_DIV0242</strain>
    </source>
</reference>
<dbReference type="PANTHER" id="PTHR42756">
    <property type="entry name" value="TRANSCRIPTIONAL REGULATOR, MARR"/>
    <property type="match status" value="1"/>
</dbReference>
<dbReference type="PANTHER" id="PTHR42756:SF1">
    <property type="entry name" value="TRANSCRIPTIONAL REPRESSOR OF EMRAB OPERON"/>
    <property type="match status" value="1"/>
</dbReference>
<organism evidence="5">
    <name type="scientific">Candidatus Enterococcus clewellii</name>
    <dbReference type="NCBI Taxonomy" id="1834193"/>
    <lineage>
        <taxon>Bacteria</taxon>
        <taxon>Bacillati</taxon>
        <taxon>Bacillota</taxon>
        <taxon>Bacilli</taxon>
        <taxon>Lactobacillales</taxon>
        <taxon>Enterococcaceae</taxon>
        <taxon>Enterococcus</taxon>
    </lineage>
</organism>
<dbReference type="Gene3D" id="1.10.10.10">
    <property type="entry name" value="Winged helix-like DNA-binding domain superfamily/Winged helix DNA-binding domain"/>
    <property type="match status" value="1"/>
</dbReference>
<evidence type="ECO:0000256" key="3">
    <source>
        <dbReference type="ARBA" id="ARBA00023163"/>
    </source>
</evidence>
<reference evidence="6" key="3">
    <citation type="submission" date="2024-03" db="EMBL/GenBank/DDBJ databases">
        <title>The Genome Sequence of Enterococcus sp. DIV0242b.</title>
        <authorList>
            <consortium name="The Broad Institute Genomics Platform"/>
            <consortium name="The Broad Institute Microbial Omics Core"/>
            <consortium name="The Broad Institute Genomic Center for Infectious Diseases"/>
            <person name="Earl A."/>
            <person name="Manson A."/>
            <person name="Gilmore M."/>
            <person name="Schwartman J."/>
            <person name="Shea T."/>
            <person name="Abouelleil A."/>
            <person name="Cao P."/>
            <person name="Chapman S."/>
            <person name="Cusick C."/>
            <person name="Young S."/>
            <person name="Neafsey D."/>
            <person name="Nusbaum C."/>
            <person name="Birren B."/>
        </authorList>
    </citation>
    <scope>NUCLEOTIDE SEQUENCE</scope>
    <source>
        <strain evidence="6">9E7_DIV0242</strain>
    </source>
</reference>
<dbReference type="InterPro" id="IPR036388">
    <property type="entry name" value="WH-like_DNA-bd_sf"/>
</dbReference>
<dbReference type="SUPFAM" id="SSF46785">
    <property type="entry name" value="Winged helix' DNA-binding domain"/>
    <property type="match status" value="1"/>
</dbReference>
<keyword evidence="3" id="KW-0804">Transcription</keyword>
<accession>A0A242K5M9</accession>
<feature type="domain" description="HTH marR-type" evidence="4">
    <location>
        <begin position="6"/>
        <end position="138"/>
    </location>
</feature>